<evidence type="ECO:0000256" key="2">
    <source>
        <dbReference type="SAM" id="MobiDB-lite"/>
    </source>
</evidence>
<dbReference type="CDD" id="cd17919">
    <property type="entry name" value="DEXHc_Snf"/>
    <property type="match status" value="1"/>
</dbReference>
<dbReference type="InterPro" id="IPR050496">
    <property type="entry name" value="SNF2_RAD54_helicase_repair"/>
</dbReference>
<dbReference type="InterPro" id="IPR049730">
    <property type="entry name" value="SNF2/RAD54-like_C"/>
</dbReference>
<accession>A0A931MMP9</accession>
<feature type="region of interest" description="Disordered" evidence="2">
    <location>
        <begin position="959"/>
        <end position="1045"/>
    </location>
</feature>
<feature type="domain" description="Helicase ATP-binding" evidence="3">
    <location>
        <begin position="503"/>
        <end position="682"/>
    </location>
</feature>
<evidence type="ECO:0000259" key="4">
    <source>
        <dbReference type="PROSITE" id="PS51194"/>
    </source>
</evidence>
<evidence type="ECO:0000313" key="6">
    <source>
        <dbReference type="Proteomes" id="UP000617634"/>
    </source>
</evidence>
<comment type="caution">
    <text evidence="5">The sequence shown here is derived from an EMBL/GenBank/DDBJ whole genome shotgun (WGS) entry which is preliminary data.</text>
</comment>
<dbReference type="SMART" id="SM00487">
    <property type="entry name" value="DEXDc"/>
    <property type="match status" value="1"/>
</dbReference>
<dbReference type="GO" id="GO:0016787">
    <property type="term" value="F:hydrolase activity"/>
    <property type="evidence" value="ECO:0007669"/>
    <property type="project" value="UniProtKB-KW"/>
</dbReference>
<dbReference type="InterPro" id="IPR027417">
    <property type="entry name" value="P-loop_NTPase"/>
</dbReference>
<dbReference type="Pfam" id="PF00176">
    <property type="entry name" value="SNF2-rel_dom"/>
    <property type="match status" value="1"/>
</dbReference>
<dbReference type="InterPro" id="IPR001650">
    <property type="entry name" value="Helicase_C-like"/>
</dbReference>
<name>A0A931MMP9_9SPHN</name>
<evidence type="ECO:0000313" key="5">
    <source>
        <dbReference type="EMBL" id="MBH0114371.1"/>
    </source>
</evidence>
<sequence>MVSEQIAFVASDQPDGREKIELRQTRAGGLFRRASTTTVPMSEWVRTAPRGGMAALSRLRAMNGGADVVESSDAVIISAAASAALSEVEALALGLPPATDLTLQLRSTGSLHEGTIAVEHRWVRRGGVSVRAREQGARVRETGKVARLPEPMYSTLANLHELRDAEPGDARQAAFARLREQLGDLGEEKIEADGTIERLRIAYASNFSLDLRTQGGLFDFDPVLFSRRVVENEDGDLLDAEDKALLTDYEHQRFRQRFRTQKGGRRSYLLPDGTLLYLDSNLGKALDVVREKQAAPAEERRIFARAPQRYIREELALDETGDDDAADHLFLETQQYSERVAGIEEWQPPVLPWIKPTPNSWLPESFGLTIGEPPNQQHVPFEAGDAEKLETSIGTALDKGDASVPFGDFEIPANTNTLNAVREIAELENQFAHADQAGSEDAEPPVVIPTYFLKVGENFEELYYSRQAAREVAARPFNAPDMPTVLRSSPKPHQKEGFAWLTEAFTRKVPGIVLADDMGLGKTFQALAFLAWLRNVAAPDRPVLIVAPTGLLRNWLNEIELHLERDALGKVIEAFGTGLKQWRDGTGNDIRGGTSKLDVSQWRHAGVVLTTFETMRDYHMSLARVPFSAIVYDEIQKLKNPASQMTRAAKALNAHIQIGMTGTPVENRLQDLWSIADVVYPGFLGTSREFEEVYPPHSSEALHALQDRIIERDGVLPPFMLRRMKEGLLSGLPTKTIVPYEVPMPPPQEAAYNRILARARAMRESGDRGAMLKILHMLRGTSLHPEEPVGLGDFESYIRASARLSKTFELLSQIEAKREKALIFCEDLDMQAFLSSAIEEQFNLERSVPVINGSVAGAQRQTIVADFQSRAAGFDVMILSPKAGGVGLTITKANHVIHLSRWWNPAVEDQATDRVYRIGQDKPVTVHIPMAVHPDETIGPSSFDVRLNSLMQSKRELSRGLLVPPEADNDLDTMLSGVLDGDRETSPQSNETASPPSKQTIETGDAPSGSASDTASSAEQGDDAEGRRGKPVEEPRRPILSVRPTPVDIAQTRTPDIGRVEFEVGGLRDWTIFTQHIEDMAIQVLQIIDPYCCAQEDARRRLADFIARFDTAAASIGKVHVVSFDADSLRDSYESNEEQCGDIVRKVASKLPNINFHHAPRSRRATGDLHDRRVTATFADGSRVIWDLGRGIDGIMSPRFGCVVNATVEQS</sequence>
<feature type="domain" description="Helicase C-terminal" evidence="4">
    <location>
        <begin position="806"/>
        <end position="972"/>
    </location>
</feature>
<dbReference type="PROSITE" id="PS51194">
    <property type="entry name" value="HELICASE_CTER"/>
    <property type="match status" value="1"/>
</dbReference>
<organism evidence="5 6">
    <name type="scientific">Novosphingobium aureum</name>
    <dbReference type="NCBI Taxonomy" id="2792964"/>
    <lineage>
        <taxon>Bacteria</taxon>
        <taxon>Pseudomonadati</taxon>
        <taxon>Pseudomonadota</taxon>
        <taxon>Alphaproteobacteria</taxon>
        <taxon>Sphingomonadales</taxon>
        <taxon>Sphingomonadaceae</taxon>
        <taxon>Novosphingobium</taxon>
    </lineage>
</organism>
<keyword evidence="5" id="KW-0347">Helicase</keyword>
<dbReference type="Proteomes" id="UP000617634">
    <property type="component" value="Unassembled WGS sequence"/>
</dbReference>
<dbReference type="InterPro" id="IPR038718">
    <property type="entry name" value="SNF2-like_sf"/>
</dbReference>
<gene>
    <name evidence="5" type="ORF">I5E68_15605</name>
</gene>
<dbReference type="Pfam" id="PF00271">
    <property type="entry name" value="Helicase_C"/>
    <property type="match status" value="1"/>
</dbReference>
<feature type="compositionally biased region" description="Polar residues" evidence="2">
    <location>
        <begin position="1009"/>
        <end position="1019"/>
    </location>
</feature>
<dbReference type="PANTHER" id="PTHR45629">
    <property type="entry name" value="SNF2/RAD54 FAMILY MEMBER"/>
    <property type="match status" value="1"/>
</dbReference>
<evidence type="ECO:0000256" key="1">
    <source>
        <dbReference type="ARBA" id="ARBA00022801"/>
    </source>
</evidence>
<dbReference type="Gene3D" id="3.40.50.300">
    <property type="entry name" value="P-loop containing nucleotide triphosphate hydrolases"/>
    <property type="match status" value="1"/>
</dbReference>
<keyword evidence="1" id="KW-0378">Hydrolase</keyword>
<keyword evidence="5" id="KW-0547">Nucleotide-binding</keyword>
<dbReference type="SUPFAM" id="SSF52540">
    <property type="entry name" value="P-loop containing nucleoside triphosphate hydrolases"/>
    <property type="match status" value="2"/>
</dbReference>
<evidence type="ECO:0000259" key="3">
    <source>
        <dbReference type="PROSITE" id="PS51192"/>
    </source>
</evidence>
<proteinExistence type="predicted"/>
<dbReference type="Gene3D" id="3.40.50.10810">
    <property type="entry name" value="Tandem AAA-ATPase domain"/>
    <property type="match status" value="1"/>
</dbReference>
<feature type="compositionally biased region" description="Basic and acidic residues" evidence="2">
    <location>
        <begin position="1024"/>
        <end position="1037"/>
    </location>
</feature>
<keyword evidence="5" id="KW-0067">ATP-binding</keyword>
<dbReference type="EMBL" id="JADZGI010000002">
    <property type="protein sequence ID" value="MBH0114371.1"/>
    <property type="molecule type" value="Genomic_DNA"/>
</dbReference>
<dbReference type="SMART" id="SM00490">
    <property type="entry name" value="HELICc"/>
    <property type="match status" value="1"/>
</dbReference>
<dbReference type="CDD" id="cd18793">
    <property type="entry name" value="SF2_C_SNF"/>
    <property type="match status" value="1"/>
</dbReference>
<protein>
    <submittedName>
        <fullName evidence="5">DEAD/DEAH box helicase</fullName>
    </submittedName>
</protein>
<keyword evidence="6" id="KW-1185">Reference proteome</keyword>
<reference evidence="5" key="1">
    <citation type="submission" date="2020-11" db="EMBL/GenBank/DDBJ databases">
        <title>Novosphingobium aureum sp. nov., a marine bacterium isolated from sediment of a salt flat.</title>
        <authorList>
            <person name="Yoo Y."/>
            <person name="Kim J.-J."/>
        </authorList>
    </citation>
    <scope>NUCLEOTIDE SEQUENCE</scope>
    <source>
        <strain evidence="5">YJ-S2-02</strain>
    </source>
</reference>
<dbReference type="InterPro" id="IPR014001">
    <property type="entry name" value="Helicase_ATP-bd"/>
</dbReference>
<dbReference type="InterPro" id="IPR000330">
    <property type="entry name" value="SNF2_N"/>
</dbReference>
<feature type="compositionally biased region" description="Polar residues" evidence="2">
    <location>
        <begin position="986"/>
        <end position="1002"/>
    </location>
</feature>
<dbReference type="PANTHER" id="PTHR45629:SF7">
    <property type="entry name" value="DNA EXCISION REPAIR PROTEIN ERCC-6-RELATED"/>
    <property type="match status" value="1"/>
</dbReference>
<dbReference type="PROSITE" id="PS51192">
    <property type="entry name" value="HELICASE_ATP_BIND_1"/>
    <property type="match status" value="1"/>
</dbReference>
<dbReference type="GO" id="GO:0005524">
    <property type="term" value="F:ATP binding"/>
    <property type="evidence" value="ECO:0007669"/>
    <property type="project" value="InterPro"/>
</dbReference>
<dbReference type="AlphaFoldDB" id="A0A931MMP9"/>
<dbReference type="GO" id="GO:0004386">
    <property type="term" value="F:helicase activity"/>
    <property type="evidence" value="ECO:0007669"/>
    <property type="project" value="UniProtKB-KW"/>
</dbReference>